<comment type="subcellular location">
    <subcellularLocation>
        <location evidence="1">Mitochondrion</location>
    </subcellularLocation>
</comment>
<sequence length="831" mass="95532">MFRLRAVCPFWRVFPFRPFSCEPLIIQMNKCTNEEQVFDLIARNKAALSEKQVGCAFNALWQLQKQKTTSLKDIEGVRNHPHFLSLHNLTISKVKLMDDDTLVNVLYITQQFAVEAHDPLVEALVTEAWTRLERFDFNVLSKFSTCLVDQHLNLSPLMGEIADIVNRNLEAIQDLRSLSVLMVSISSLISQHFQEQLVKKAEVLFDTINHCDINIARRIVQFLRNVNCSYYPLLERCNKVFLSNMSHLDLDSISKIFGLYQCLQFHSFEFITMAKERLTEMIPLFDHPASFAKLFVALGPIAGPKEKKQLESTILLMSEELTSQQVLAVVGAMKEMESKNSHLNKKIASILHKHLDKYKPIELLKIIQASVFLHFRSKEFFVKLRELLLSYLKISVMPSEISILVHAICMLPNPRLNEAVIARVEEVLPCCDLTELSVFVTSVLRWIQYEHVYSDGLPGKQLKLLQKLDHYGCQRLQQSNSLDLLRKELKVLKGDWFSESLLEETFAALQRLMNEINGTNVAEIASFISRTNYLSTLLLDRIASVVVQEIEKIHPFAIFGVILPFSTLNYDPPQREEFFGTCMQRLNSYLGILDPLVLVFLGFSLATVEYFPEDLLKAIFNIKFLARLDSQLEILPSSLSTRIQFRLMELNRAVCLECPEFQIPWFHDHFCQQHYNRDIGSVDGAQQQIYKLLAEVLGGINYVKASVLTSYYHTVDFECILDKRKKPLPYVSHNTTLGKLPEMSWESNTQIVGSRLPPGAERIALEFLDSKAFCTNIPHLKGKSAMKKRHLEILGYRVVQIPHFEWNSMALSTKDARMDYLREHIFGEGKS</sequence>
<dbReference type="RefSeq" id="XP_008256931.1">
    <property type="nucleotide sequence ID" value="XM_008258709.4"/>
</dbReference>
<dbReference type="RefSeq" id="XP_051705389.1">
    <property type="nucleotide sequence ID" value="XM_051849429.2"/>
</dbReference>
<dbReference type="RefSeq" id="XP_008256932.1">
    <property type="nucleotide sequence ID" value="XM_008258710.4"/>
</dbReference>
<dbReference type="GO" id="GO:0000963">
    <property type="term" value="P:mitochondrial RNA processing"/>
    <property type="evidence" value="ECO:0007669"/>
    <property type="project" value="TreeGrafter"/>
</dbReference>
<accession>G1SH16</accession>
<dbReference type="eggNOG" id="ENOG502QQ64">
    <property type="taxonomic scope" value="Eukaryota"/>
</dbReference>
<dbReference type="EMBL" id="AAGW02004131">
    <property type="status" value="NOT_ANNOTATED_CDS"/>
    <property type="molecule type" value="Genomic_DNA"/>
</dbReference>
<dbReference type="GO" id="GO:0005654">
    <property type="term" value="C:nucleoplasm"/>
    <property type="evidence" value="ECO:0007669"/>
    <property type="project" value="Ensembl"/>
</dbReference>
<dbReference type="RefSeq" id="XP_051705387.1">
    <property type="nucleotide sequence ID" value="XM_051849427.2"/>
</dbReference>
<organism evidence="4 5">
    <name type="scientific">Oryctolagus cuniculus</name>
    <name type="common">Rabbit</name>
    <dbReference type="NCBI Taxonomy" id="9986"/>
    <lineage>
        <taxon>Eukaryota</taxon>
        <taxon>Metazoa</taxon>
        <taxon>Chordata</taxon>
        <taxon>Craniata</taxon>
        <taxon>Vertebrata</taxon>
        <taxon>Euteleostomi</taxon>
        <taxon>Mammalia</taxon>
        <taxon>Eutheria</taxon>
        <taxon>Euarchontoglires</taxon>
        <taxon>Glires</taxon>
        <taxon>Lagomorpha</taxon>
        <taxon>Leporidae</taxon>
        <taxon>Oryctolagus</taxon>
    </lineage>
</organism>
<dbReference type="AlphaFoldDB" id="G1SH16"/>
<dbReference type="Pfam" id="PF06743">
    <property type="entry name" value="FAST_1"/>
    <property type="match status" value="1"/>
</dbReference>
<dbReference type="Proteomes" id="UP000001811">
    <property type="component" value="Chromosome 7"/>
</dbReference>
<dbReference type="RefSeq" id="XP_051705388.1">
    <property type="nucleotide sequence ID" value="XM_051849428.2"/>
</dbReference>
<keyword evidence="2" id="KW-0496">Mitochondrion</keyword>
<protein>
    <submittedName>
        <fullName evidence="4">FAST kinase domains 1</fullName>
    </submittedName>
</protein>
<name>G1SH16_RABIT</name>
<dbReference type="SMART" id="SM00952">
    <property type="entry name" value="RAP"/>
    <property type="match status" value="1"/>
</dbReference>
<evidence type="ECO:0000259" key="3">
    <source>
        <dbReference type="PROSITE" id="PS51286"/>
    </source>
</evidence>
<dbReference type="KEGG" id="ocu:100346792"/>
<dbReference type="GeneID" id="100346792"/>
<dbReference type="HOGENOM" id="CLU_017819_0_0_1"/>
<evidence type="ECO:0000313" key="4">
    <source>
        <dbReference type="Ensembl" id="ENSOCUP00000001900.3"/>
    </source>
</evidence>
<dbReference type="GO" id="GO:0044528">
    <property type="term" value="P:regulation of mitochondrial mRNA stability"/>
    <property type="evidence" value="ECO:0007669"/>
    <property type="project" value="Ensembl"/>
</dbReference>
<reference evidence="4 5" key="1">
    <citation type="journal article" date="2011" name="Nature">
        <title>A high-resolution map of human evolutionary constraint using 29 mammals.</title>
        <authorList>
            <person name="Lindblad-Toh K."/>
            <person name="Garber M."/>
            <person name="Zuk O."/>
            <person name="Lin M.F."/>
            <person name="Parker B.J."/>
            <person name="Washietl S."/>
            <person name="Kheradpour P."/>
            <person name="Ernst J."/>
            <person name="Jordan G."/>
            <person name="Mauceli E."/>
            <person name="Ward L.D."/>
            <person name="Lowe C.B."/>
            <person name="Holloway A.K."/>
            <person name="Clamp M."/>
            <person name="Gnerre S."/>
            <person name="Alfoldi J."/>
            <person name="Beal K."/>
            <person name="Chang J."/>
            <person name="Clawson H."/>
            <person name="Cuff J."/>
            <person name="Di Palma F."/>
            <person name="Fitzgerald S."/>
            <person name="Flicek P."/>
            <person name="Guttman M."/>
            <person name="Hubisz M.J."/>
            <person name="Jaffe D.B."/>
            <person name="Jungreis I."/>
            <person name="Kent W.J."/>
            <person name="Kostka D."/>
            <person name="Lara M."/>
            <person name="Martins A.L."/>
            <person name="Massingham T."/>
            <person name="Moltke I."/>
            <person name="Raney B.J."/>
            <person name="Rasmussen M.D."/>
            <person name="Robinson J."/>
            <person name="Stark A."/>
            <person name="Vilella A.J."/>
            <person name="Wen J."/>
            <person name="Xie X."/>
            <person name="Zody M.C."/>
            <person name="Baldwin J."/>
            <person name="Bloom T."/>
            <person name="Chin C.W."/>
            <person name="Heiman D."/>
            <person name="Nicol R."/>
            <person name="Nusbaum C."/>
            <person name="Young S."/>
            <person name="Wilkinson J."/>
            <person name="Worley K.C."/>
            <person name="Kovar C.L."/>
            <person name="Muzny D.M."/>
            <person name="Gibbs R.A."/>
            <person name="Cree A."/>
            <person name="Dihn H.H."/>
            <person name="Fowler G."/>
            <person name="Jhangiani S."/>
            <person name="Joshi V."/>
            <person name="Lee S."/>
            <person name="Lewis L.R."/>
            <person name="Nazareth L.V."/>
            <person name="Okwuonu G."/>
            <person name="Santibanez J."/>
            <person name="Warren W.C."/>
            <person name="Mardis E.R."/>
            <person name="Weinstock G.M."/>
            <person name="Wilson R.K."/>
            <person name="Delehaunty K."/>
            <person name="Dooling D."/>
            <person name="Fronik C."/>
            <person name="Fulton L."/>
            <person name="Fulton B."/>
            <person name="Graves T."/>
            <person name="Minx P."/>
            <person name="Sodergren E."/>
            <person name="Birney E."/>
            <person name="Margulies E.H."/>
            <person name="Herrero J."/>
            <person name="Green E.D."/>
            <person name="Haussler D."/>
            <person name="Siepel A."/>
            <person name="Goldman N."/>
            <person name="Pollard K.S."/>
            <person name="Pedersen J.S."/>
            <person name="Lander E.S."/>
            <person name="Kellis M."/>
        </authorList>
    </citation>
    <scope>NUCLEOTIDE SEQUENCE [LARGE SCALE GENOMIC DNA]</scope>
    <source>
        <strain evidence="4 5">Thorbecke inbred</strain>
    </source>
</reference>
<dbReference type="Pfam" id="PF08368">
    <property type="entry name" value="FAST_2"/>
    <property type="match status" value="1"/>
</dbReference>
<dbReference type="InterPro" id="IPR050870">
    <property type="entry name" value="FAST_kinase"/>
</dbReference>
<dbReference type="RefSeq" id="XP_051705391.1">
    <property type="nucleotide sequence ID" value="XM_051849431.2"/>
</dbReference>
<dbReference type="GO" id="GO:0003723">
    <property type="term" value="F:RNA binding"/>
    <property type="evidence" value="ECO:0007669"/>
    <property type="project" value="TreeGrafter"/>
</dbReference>
<dbReference type="OMA" id="FRPFSCE"/>
<dbReference type="PaxDb" id="9986-ENSOCUP00000001900"/>
<dbReference type="RefSeq" id="XP_008256934.1">
    <property type="nucleotide sequence ID" value="XM_008258712.4"/>
</dbReference>
<dbReference type="GeneTree" id="ENSGT01030000234607"/>
<reference evidence="4" key="2">
    <citation type="submission" date="2025-08" db="UniProtKB">
        <authorList>
            <consortium name="Ensembl"/>
        </authorList>
    </citation>
    <scope>IDENTIFICATION</scope>
    <source>
        <strain evidence="4">Thorbecke</strain>
    </source>
</reference>
<dbReference type="OrthoDB" id="385235at2759"/>
<dbReference type="PANTHER" id="PTHR21228">
    <property type="entry name" value="FAST LEU-RICH DOMAIN-CONTAINING"/>
    <property type="match status" value="1"/>
</dbReference>
<dbReference type="Ensembl" id="ENSOCUT00000002202.4">
    <property type="protein sequence ID" value="ENSOCUP00000001900.3"/>
    <property type="gene ID" value="ENSOCUG00000002198.4"/>
</dbReference>
<dbReference type="FunCoup" id="G1SH16">
    <property type="interactions" value="356"/>
</dbReference>
<evidence type="ECO:0000313" key="5">
    <source>
        <dbReference type="Proteomes" id="UP000001811"/>
    </source>
</evidence>
<dbReference type="CTD" id="79675"/>
<feature type="domain" description="RAP" evidence="3">
    <location>
        <begin position="763"/>
        <end position="823"/>
    </location>
</feature>
<evidence type="ECO:0000256" key="2">
    <source>
        <dbReference type="ARBA" id="ARBA00023128"/>
    </source>
</evidence>
<dbReference type="InterPro" id="IPR013584">
    <property type="entry name" value="RAP"/>
</dbReference>
<gene>
    <name evidence="4" type="primary">FASTKD1</name>
</gene>
<dbReference type="GO" id="GO:0035770">
    <property type="term" value="C:ribonucleoprotein granule"/>
    <property type="evidence" value="ECO:0007669"/>
    <property type="project" value="TreeGrafter"/>
</dbReference>
<dbReference type="PANTHER" id="PTHR21228:SF29">
    <property type="entry name" value="FAST KINASE DOMAIN-CONTAINING PROTEIN 1, MITOCHONDRIAL"/>
    <property type="match status" value="1"/>
</dbReference>
<dbReference type="STRING" id="9986.ENSOCUP00000001900"/>
<dbReference type="InterPro" id="IPR013579">
    <property type="entry name" value="FAST_2"/>
</dbReference>
<dbReference type="PROSITE" id="PS51286">
    <property type="entry name" value="RAP"/>
    <property type="match status" value="1"/>
</dbReference>
<evidence type="ECO:0000256" key="1">
    <source>
        <dbReference type="ARBA" id="ARBA00004173"/>
    </source>
</evidence>
<dbReference type="RefSeq" id="XP_051705392.1">
    <property type="nucleotide sequence ID" value="XM_051849432.2"/>
</dbReference>
<dbReference type="RefSeq" id="XP_051705390.1">
    <property type="nucleotide sequence ID" value="XM_051849430.2"/>
</dbReference>
<dbReference type="InParanoid" id="G1SH16"/>
<proteinExistence type="predicted"/>
<dbReference type="Pfam" id="PF08373">
    <property type="entry name" value="RAP"/>
    <property type="match status" value="1"/>
</dbReference>
<dbReference type="InterPro" id="IPR010622">
    <property type="entry name" value="FAST_Leu-rich"/>
</dbReference>
<keyword evidence="5" id="KW-1185">Reference proteome</keyword>
<dbReference type="EMBL" id="AAGW02004130">
    <property type="status" value="NOT_ANNOTATED_CDS"/>
    <property type="molecule type" value="Genomic_DNA"/>
</dbReference>
<dbReference type="Bgee" id="ENSOCUG00000002198">
    <property type="expression patterns" value="Expressed in liver and 15 other cell types or tissues"/>
</dbReference>
<dbReference type="GO" id="GO:0005759">
    <property type="term" value="C:mitochondrial matrix"/>
    <property type="evidence" value="ECO:0007669"/>
    <property type="project" value="TreeGrafter"/>
</dbReference>
<reference evidence="4" key="3">
    <citation type="submission" date="2025-09" db="UniProtKB">
        <authorList>
            <consortium name="Ensembl"/>
        </authorList>
    </citation>
    <scope>IDENTIFICATION</scope>
    <source>
        <strain evidence="4">Thorbecke</strain>
    </source>
</reference>